<dbReference type="GO" id="GO:0000981">
    <property type="term" value="F:DNA-binding transcription factor activity, RNA polymerase II-specific"/>
    <property type="evidence" value="ECO:0007669"/>
    <property type="project" value="InterPro"/>
</dbReference>
<protein>
    <recommendedName>
        <fullName evidence="2">Zn(2)-C6 fungal-type domain-containing protein</fullName>
    </recommendedName>
</protein>
<evidence type="ECO:0000313" key="3">
    <source>
        <dbReference type="EMBL" id="KAF9326407.1"/>
    </source>
</evidence>
<evidence type="ECO:0000259" key="2">
    <source>
        <dbReference type="PROSITE" id="PS50048"/>
    </source>
</evidence>
<reference evidence="3" key="1">
    <citation type="journal article" date="2020" name="Fungal Divers.">
        <title>Resolving the Mortierellaceae phylogeny through synthesis of multi-gene phylogenetics and phylogenomics.</title>
        <authorList>
            <person name="Vandepol N."/>
            <person name="Liber J."/>
            <person name="Desiro A."/>
            <person name="Na H."/>
            <person name="Kennedy M."/>
            <person name="Barry K."/>
            <person name="Grigoriev I.V."/>
            <person name="Miller A.N."/>
            <person name="O'Donnell K."/>
            <person name="Stajich J.E."/>
            <person name="Bonito G."/>
        </authorList>
    </citation>
    <scope>NUCLEOTIDE SEQUENCE</scope>
    <source>
        <strain evidence="3">NVP1</strain>
    </source>
</reference>
<dbReference type="GO" id="GO:0008270">
    <property type="term" value="F:zinc ion binding"/>
    <property type="evidence" value="ECO:0007669"/>
    <property type="project" value="InterPro"/>
</dbReference>
<name>A0A9P5SDF6_9FUNG</name>
<feature type="compositionally biased region" description="Low complexity" evidence="1">
    <location>
        <begin position="136"/>
        <end position="154"/>
    </location>
</feature>
<dbReference type="Gene3D" id="4.10.240.10">
    <property type="entry name" value="Zn(2)-C6 fungal-type DNA-binding domain"/>
    <property type="match status" value="1"/>
</dbReference>
<feature type="domain" description="Zn(2)-C6 fungal-type" evidence="2">
    <location>
        <begin position="176"/>
        <end position="208"/>
    </location>
</feature>
<feature type="region of interest" description="Disordered" evidence="1">
    <location>
        <begin position="278"/>
        <end position="303"/>
    </location>
</feature>
<evidence type="ECO:0000313" key="4">
    <source>
        <dbReference type="Proteomes" id="UP000696485"/>
    </source>
</evidence>
<feature type="compositionally biased region" description="Low complexity" evidence="1">
    <location>
        <begin position="282"/>
        <end position="294"/>
    </location>
</feature>
<comment type="caution">
    <text evidence="3">The sequence shown here is derived from an EMBL/GenBank/DDBJ whole genome shotgun (WGS) entry which is preliminary data.</text>
</comment>
<accession>A0A9P5SDF6</accession>
<dbReference type="Pfam" id="PF00172">
    <property type="entry name" value="Zn_clus"/>
    <property type="match status" value="1"/>
</dbReference>
<feature type="region of interest" description="Disordered" evidence="1">
    <location>
        <begin position="198"/>
        <end position="224"/>
    </location>
</feature>
<dbReference type="CDD" id="cd00067">
    <property type="entry name" value="GAL4"/>
    <property type="match status" value="1"/>
</dbReference>
<keyword evidence="4" id="KW-1185">Reference proteome</keyword>
<dbReference type="EMBL" id="JAAAUY010000788">
    <property type="protein sequence ID" value="KAF9326407.1"/>
    <property type="molecule type" value="Genomic_DNA"/>
</dbReference>
<dbReference type="InterPro" id="IPR036864">
    <property type="entry name" value="Zn2-C6_fun-type_DNA-bd_sf"/>
</dbReference>
<dbReference type="Proteomes" id="UP000696485">
    <property type="component" value="Unassembled WGS sequence"/>
</dbReference>
<dbReference type="AlphaFoldDB" id="A0A9P5SDF6"/>
<dbReference type="PROSITE" id="PS50048">
    <property type="entry name" value="ZN2_CY6_FUNGAL_2"/>
    <property type="match status" value="1"/>
</dbReference>
<proteinExistence type="predicted"/>
<organism evidence="3 4">
    <name type="scientific">Podila minutissima</name>
    <dbReference type="NCBI Taxonomy" id="64525"/>
    <lineage>
        <taxon>Eukaryota</taxon>
        <taxon>Fungi</taxon>
        <taxon>Fungi incertae sedis</taxon>
        <taxon>Mucoromycota</taxon>
        <taxon>Mortierellomycotina</taxon>
        <taxon>Mortierellomycetes</taxon>
        <taxon>Mortierellales</taxon>
        <taxon>Mortierellaceae</taxon>
        <taxon>Podila</taxon>
    </lineage>
</organism>
<sequence length="421" mass="46840">MSSHQAVSFAPVKHETDLDLVSANFHFSNDLSIPQEQTQQHSSPQPYVSHAPLAPNHLYHTSDTFTVLTIDTHISYPQASSEDPLQDLDLFSHLKFDLPAQELHAQLLSGFDPLSAPLNLGPNSFPGYDFKDSHGSSSSYAPSPSPTSSSLYSPALSAASSPITPYFDEGIIPVIACSSCKRSHVKCDHARPCRNCQKNPTKAATCRNADPKPRGRPKGGSKAAAEALMLAKQQQPHQARIEGSTSTPPYCAYNPSAGARRASYSSARSGWHPYVSAPYEPSSSRFGSRSLSSSMANRQRRDSLLSPTEDTLVYLQRLVGIPMQDQMLIPVPMEGRHEAPMCRSLSDGSRVQRHDHHLQRYAVYLGHDNEAMATLLRHQQEQQFELQLKYHNQHQLQQEEFRRQQEYVRKSLTRQSPLSES</sequence>
<feature type="region of interest" description="Disordered" evidence="1">
    <location>
        <begin position="133"/>
        <end position="154"/>
    </location>
</feature>
<dbReference type="InterPro" id="IPR001138">
    <property type="entry name" value="Zn2Cys6_DnaBD"/>
</dbReference>
<evidence type="ECO:0000256" key="1">
    <source>
        <dbReference type="SAM" id="MobiDB-lite"/>
    </source>
</evidence>
<gene>
    <name evidence="3" type="ORF">BG006_010158</name>
</gene>
<dbReference type="SUPFAM" id="SSF57701">
    <property type="entry name" value="Zn2/Cys6 DNA-binding domain"/>
    <property type="match status" value="1"/>
</dbReference>